<evidence type="ECO:0000256" key="2">
    <source>
        <dbReference type="ARBA" id="ARBA00022490"/>
    </source>
</evidence>
<dbReference type="SUPFAM" id="SSF53335">
    <property type="entry name" value="S-adenosyl-L-methionine-dependent methyltransferases"/>
    <property type="match status" value="1"/>
</dbReference>
<dbReference type="GO" id="GO:0005737">
    <property type="term" value="C:cytoplasm"/>
    <property type="evidence" value="ECO:0007669"/>
    <property type="project" value="UniProtKB-SubCell"/>
</dbReference>
<organism evidence="7 8">
    <name type="scientific">Marinitoga piezophila (strain DSM 14283 / JCM 11233 / KA3)</name>
    <dbReference type="NCBI Taxonomy" id="443254"/>
    <lineage>
        <taxon>Bacteria</taxon>
        <taxon>Thermotogati</taxon>
        <taxon>Thermotogota</taxon>
        <taxon>Thermotogae</taxon>
        <taxon>Petrotogales</taxon>
        <taxon>Petrotogaceae</taxon>
        <taxon>Marinitoga</taxon>
    </lineage>
</organism>
<dbReference type="InterPro" id="IPR004498">
    <property type="entry name" value="Ribosomal_PrmA_MeTrfase"/>
</dbReference>
<feature type="binding site" evidence="6">
    <location>
        <position position="215"/>
    </location>
    <ligand>
        <name>S-adenosyl-L-methionine</name>
        <dbReference type="ChEBI" id="CHEBI:59789"/>
    </ligand>
</feature>
<dbReference type="Pfam" id="PF06325">
    <property type="entry name" value="PrmA"/>
    <property type="match status" value="1"/>
</dbReference>
<dbReference type="HAMAP" id="MF_00735">
    <property type="entry name" value="Methyltr_PrmA"/>
    <property type="match status" value="1"/>
</dbReference>
<feature type="binding site" evidence="6">
    <location>
        <position position="128"/>
    </location>
    <ligand>
        <name>S-adenosyl-L-methionine</name>
        <dbReference type="ChEBI" id="CHEBI:59789"/>
    </ligand>
</feature>
<evidence type="ECO:0000256" key="4">
    <source>
        <dbReference type="ARBA" id="ARBA00022679"/>
    </source>
</evidence>
<evidence type="ECO:0000313" key="8">
    <source>
        <dbReference type="Proteomes" id="UP000007161"/>
    </source>
</evidence>
<dbReference type="CDD" id="cd02440">
    <property type="entry name" value="AdoMet_MTases"/>
    <property type="match status" value="1"/>
</dbReference>
<dbReference type="PANTHER" id="PTHR43648">
    <property type="entry name" value="ELECTRON TRANSFER FLAVOPROTEIN BETA SUBUNIT LYSINE METHYLTRANSFERASE"/>
    <property type="match status" value="1"/>
</dbReference>
<proteinExistence type="inferred from homology"/>
<dbReference type="EC" id="2.1.1.-" evidence="6"/>
<keyword evidence="5 6" id="KW-0949">S-adenosyl-L-methionine</keyword>
<dbReference type="eggNOG" id="COG2264">
    <property type="taxonomic scope" value="Bacteria"/>
</dbReference>
<evidence type="ECO:0000256" key="6">
    <source>
        <dbReference type="HAMAP-Rule" id="MF_00735"/>
    </source>
</evidence>
<dbReference type="HOGENOM" id="CLU_049382_0_2_0"/>
<evidence type="ECO:0000256" key="1">
    <source>
        <dbReference type="ARBA" id="ARBA00009741"/>
    </source>
</evidence>
<dbReference type="GO" id="GO:0008276">
    <property type="term" value="F:protein methyltransferase activity"/>
    <property type="evidence" value="ECO:0007669"/>
    <property type="project" value="UniProtKB-UniRule"/>
</dbReference>
<comment type="subcellular location">
    <subcellularLocation>
        <location evidence="6">Cytoplasm</location>
    </subcellularLocation>
</comment>
<dbReference type="EMBL" id="CP003257">
    <property type="protein sequence ID" value="AEX86373.1"/>
    <property type="molecule type" value="Genomic_DNA"/>
</dbReference>
<dbReference type="KEGG" id="mpz:Marpi_1997"/>
<keyword evidence="3 6" id="KW-0489">Methyltransferase</keyword>
<dbReference type="InterPro" id="IPR029063">
    <property type="entry name" value="SAM-dependent_MTases_sf"/>
</dbReference>
<dbReference type="AlphaFoldDB" id="H2J703"/>
<evidence type="ECO:0000256" key="3">
    <source>
        <dbReference type="ARBA" id="ARBA00022603"/>
    </source>
</evidence>
<sequence length="282" mass="32170">MNFIEYIFILPENQEEDVETFLAINEFQNYYIDKPTKGQEAIKLYINPNYPEQEVLNFFEDRFELISKKEISEQEWLKPWVESLKPFEFLENIWILPDPEKSEGVPKNAKIIKIIPGTAFGTGLHPTTKLAAKNLLKVIGEGAEVLDVGTGTGILSIIAYLFNAKNIVAIDYDILAVEKAIETFNLNGIENITVKQSDLLSNIDNSEKFDIIIANIVVPILLRLLDDEKLDNILNDNGYLILSGINAERENEILSKITEHEYNIISREEDAGWISILLQKRI</sequence>
<dbReference type="Proteomes" id="UP000007161">
    <property type="component" value="Chromosome"/>
</dbReference>
<dbReference type="InterPro" id="IPR050078">
    <property type="entry name" value="Ribosomal_L11_MeTrfase_PrmA"/>
</dbReference>
<reference evidence="8" key="2">
    <citation type="submission" date="2012-01" db="EMBL/GenBank/DDBJ databases">
        <title>Complete sequence of chromosome of Marinitoga piezophila KA3.</title>
        <authorList>
            <person name="Lucas S."/>
            <person name="Han J."/>
            <person name="Lapidus A."/>
            <person name="Cheng J.-F."/>
            <person name="Goodwin L."/>
            <person name="Pitluck S."/>
            <person name="Peters L."/>
            <person name="Mikhailova N."/>
            <person name="Teshima H."/>
            <person name="Detter J.C."/>
            <person name="Han C."/>
            <person name="Tapia R."/>
            <person name="Land M."/>
            <person name="Hauser L."/>
            <person name="Kyrpides N."/>
            <person name="Ivanova N."/>
            <person name="Pagani I."/>
            <person name="Jebbar M."/>
            <person name="Vannier P."/>
            <person name="Oger P."/>
            <person name="Cario A."/>
            <person name="Bartlett D."/>
            <person name="Noll K.M."/>
            <person name="Woyke T."/>
        </authorList>
    </citation>
    <scope>NUCLEOTIDE SEQUENCE [LARGE SCALE GENOMIC DNA]</scope>
    <source>
        <strain evidence="8">DSM 14283 / JCM 11233 / KA3</strain>
    </source>
</reference>
<dbReference type="GO" id="GO:0005840">
    <property type="term" value="C:ribosome"/>
    <property type="evidence" value="ECO:0007669"/>
    <property type="project" value="UniProtKB-KW"/>
</dbReference>
<dbReference type="GO" id="GO:0032259">
    <property type="term" value="P:methylation"/>
    <property type="evidence" value="ECO:0007669"/>
    <property type="project" value="UniProtKB-KW"/>
</dbReference>
<name>H2J703_MARPK</name>
<keyword evidence="7" id="KW-0687">Ribonucleoprotein</keyword>
<keyword evidence="2 6" id="KW-0963">Cytoplasm</keyword>
<dbReference type="PANTHER" id="PTHR43648:SF1">
    <property type="entry name" value="ELECTRON TRANSFER FLAVOPROTEIN BETA SUBUNIT LYSINE METHYLTRANSFERASE"/>
    <property type="match status" value="1"/>
</dbReference>
<keyword evidence="8" id="KW-1185">Reference proteome</keyword>
<comment type="catalytic activity">
    <reaction evidence="6">
        <text>L-lysyl-[protein] + 3 S-adenosyl-L-methionine = N(6),N(6),N(6)-trimethyl-L-lysyl-[protein] + 3 S-adenosyl-L-homocysteine + 3 H(+)</text>
        <dbReference type="Rhea" id="RHEA:54192"/>
        <dbReference type="Rhea" id="RHEA-COMP:9752"/>
        <dbReference type="Rhea" id="RHEA-COMP:13826"/>
        <dbReference type="ChEBI" id="CHEBI:15378"/>
        <dbReference type="ChEBI" id="CHEBI:29969"/>
        <dbReference type="ChEBI" id="CHEBI:57856"/>
        <dbReference type="ChEBI" id="CHEBI:59789"/>
        <dbReference type="ChEBI" id="CHEBI:61961"/>
    </reaction>
</comment>
<comment type="similarity">
    <text evidence="1 6">Belongs to the methyltransferase superfamily. PrmA family.</text>
</comment>
<dbReference type="Gene3D" id="3.40.50.150">
    <property type="entry name" value="Vaccinia Virus protein VP39"/>
    <property type="match status" value="1"/>
</dbReference>
<accession>H2J703</accession>
<reference evidence="7 8" key="1">
    <citation type="journal article" date="2012" name="J. Bacteriol.">
        <title>Complete Genome Sequence of the Thermophilic, Piezophilic, Heterotrophic Bacterium Marinitoga piezophila KA3.</title>
        <authorList>
            <person name="Lucas S."/>
            <person name="Han J."/>
            <person name="Lapidus A."/>
            <person name="Cheng J.F."/>
            <person name="Goodwin L.A."/>
            <person name="Pitluck S."/>
            <person name="Peters L."/>
            <person name="Mikhailova N."/>
            <person name="Teshima H."/>
            <person name="Detter J.C."/>
            <person name="Han C."/>
            <person name="Tapia R."/>
            <person name="Land M."/>
            <person name="Hauser L."/>
            <person name="Kyrpides N.C."/>
            <person name="Ivanova N."/>
            <person name="Pagani I."/>
            <person name="Vannier P."/>
            <person name="Oger P."/>
            <person name="Bartlett D.H."/>
            <person name="Noll K.M."/>
            <person name="Woyke T."/>
            <person name="Jebbar M."/>
        </authorList>
    </citation>
    <scope>NUCLEOTIDE SEQUENCE [LARGE SCALE GENOMIC DNA]</scope>
    <source>
        <strain evidence="8">DSM 14283 / JCM 11233 / KA3</strain>
    </source>
</reference>
<keyword evidence="7" id="KW-0689">Ribosomal protein</keyword>
<dbReference type="OrthoDB" id="9785995at2"/>
<evidence type="ECO:0000256" key="5">
    <source>
        <dbReference type="ARBA" id="ARBA00022691"/>
    </source>
</evidence>
<dbReference type="RefSeq" id="WP_014297443.1">
    <property type="nucleotide sequence ID" value="NC_016751.1"/>
</dbReference>
<feature type="binding site" evidence="6">
    <location>
        <position position="149"/>
    </location>
    <ligand>
        <name>S-adenosyl-L-methionine</name>
        <dbReference type="ChEBI" id="CHEBI:59789"/>
    </ligand>
</feature>
<dbReference type="STRING" id="443254.Marpi_1997"/>
<feature type="binding site" evidence="6">
    <location>
        <position position="171"/>
    </location>
    <ligand>
        <name>S-adenosyl-L-methionine</name>
        <dbReference type="ChEBI" id="CHEBI:59789"/>
    </ligand>
</feature>
<keyword evidence="4 6" id="KW-0808">Transferase</keyword>
<evidence type="ECO:0000313" key="7">
    <source>
        <dbReference type="EMBL" id="AEX86373.1"/>
    </source>
</evidence>
<gene>
    <name evidence="6" type="primary">prmA</name>
    <name evidence="7" type="ordered locus">Marpi_1997</name>
</gene>
<comment type="function">
    <text evidence="6">Methylates ribosomal protein L11.</text>
</comment>
<protein>
    <recommendedName>
        <fullName evidence="6">Ribosomal protein L11 methyltransferase</fullName>
        <shortName evidence="6">L11 Mtase</shortName>
        <ecNumber evidence="6">2.1.1.-</ecNumber>
    </recommendedName>
</protein>